<dbReference type="InterPro" id="IPR036396">
    <property type="entry name" value="Cyt_P450_sf"/>
</dbReference>
<dbReference type="OrthoDB" id="6764281at2759"/>
<comment type="caution">
    <text evidence="3">The sequence shown here is derived from an EMBL/GenBank/DDBJ whole genome shotgun (WGS) entry which is preliminary data.</text>
</comment>
<evidence type="ECO:0000313" key="3">
    <source>
        <dbReference type="EMBL" id="EIE22376.1"/>
    </source>
</evidence>
<sequence length="627" mass="67995">MPGPPLWPVLGNMPQTLAFLKQEAHAHHVIWTQFANKYGGIYRLEIPGHRFVVVSDPAVLPAIIGRPGLPKWAAYQNVVPLVARSKVETLFTTPHSSDPMWKAVRKALNPAFSAAAIRGKFGLVVEKCLALCEWLEQRGPGADVEAQDVMARLTLDVVLMAGFGIASNTLADPRPVPLLTELHYAMDESFRRVPWHHGIAPASLQTFSEPVRAVLLKLLPFLPAAKQREAHFARLYGIWEGWVEEMQARGSVAEADDSMWACLARVRDPSTGKPMEGDKLQAEVASLIVGGLDTTAQTALLAVHPEAQKAVAAELHSASLLSTATKRLPNVLTHSDLSRLPYLDAVIRESMRIFPVSASGLGRYTNEPTVLGGYLVPAGTDVQAAVLQINYYAMQNVEATFPQPERFMPERWLGRPRAAAGASSGDASADGSVETDPLARAFLPYSAGPRSCIGQPLAQMEVPTILAMVLGRFEVELADQMGGYKGLLARQINAFTLSLKASPDNGGMAEASAASHQEVTLKQLAGVQWNSASGNPPAYPESTEQAHARYTAALEAIADRHAGQNVLVVTHGEAVRRSVARLLPWAMVYEVRHCGFTATWRGKDADGDWDAWDLEDQGADRGVSWIT</sequence>
<dbReference type="InterPro" id="IPR001128">
    <property type="entry name" value="Cyt_P450"/>
</dbReference>
<dbReference type="GO" id="GO:0005506">
    <property type="term" value="F:iron ion binding"/>
    <property type="evidence" value="ECO:0007669"/>
    <property type="project" value="InterPro"/>
</dbReference>
<evidence type="ECO:0000313" key="4">
    <source>
        <dbReference type="Proteomes" id="UP000007264"/>
    </source>
</evidence>
<comment type="similarity">
    <text evidence="1">Belongs to the cytochrome P450 family.</text>
</comment>
<organism evidence="3 4">
    <name type="scientific">Coccomyxa subellipsoidea (strain C-169)</name>
    <name type="common">Green microalga</name>
    <dbReference type="NCBI Taxonomy" id="574566"/>
    <lineage>
        <taxon>Eukaryota</taxon>
        <taxon>Viridiplantae</taxon>
        <taxon>Chlorophyta</taxon>
        <taxon>core chlorophytes</taxon>
        <taxon>Trebouxiophyceae</taxon>
        <taxon>Trebouxiophyceae incertae sedis</taxon>
        <taxon>Coccomyxaceae</taxon>
        <taxon>Coccomyxa</taxon>
        <taxon>Coccomyxa subellipsoidea</taxon>
    </lineage>
</organism>
<dbReference type="SUPFAM" id="SSF48264">
    <property type="entry name" value="Cytochrome P450"/>
    <property type="match status" value="1"/>
</dbReference>
<dbReference type="EMBL" id="AGSI01000010">
    <property type="protein sequence ID" value="EIE22376.1"/>
    <property type="molecule type" value="Genomic_DNA"/>
</dbReference>
<dbReference type="RefSeq" id="XP_005646920.1">
    <property type="nucleotide sequence ID" value="XM_005646863.1"/>
</dbReference>
<dbReference type="STRING" id="574566.I0YVF7"/>
<dbReference type="eggNOG" id="KOG0157">
    <property type="taxonomic scope" value="Eukaryota"/>
</dbReference>
<dbReference type="Pfam" id="PF00300">
    <property type="entry name" value="His_Phos_1"/>
    <property type="match status" value="1"/>
</dbReference>
<dbReference type="Gene3D" id="1.10.630.10">
    <property type="entry name" value="Cytochrome P450"/>
    <property type="match status" value="1"/>
</dbReference>
<dbReference type="PRINTS" id="PR00463">
    <property type="entry name" value="EP450I"/>
</dbReference>
<dbReference type="InterPro" id="IPR013078">
    <property type="entry name" value="His_Pase_superF_clade-1"/>
</dbReference>
<proteinExistence type="inferred from homology"/>
<dbReference type="GO" id="GO:0020037">
    <property type="term" value="F:heme binding"/>
    <property type="evidence" value="ECO:0007669"/>
    <property type="project" value="InterPro"/>
</dbReference>
<dbReference type="PANTHER" id="PTHR24305">
    <property type="entry name" value="CYTOCHROME P450"/>
    <property type="match status" value="1"/>
</dbReference>
<dbReference type="AlphaFoldDB" id="I0YVF7"/>
<dbReference type="PANTHER" id="PTHR24305:SF166">
    <property type="entry name" value="CYTOCHROME P450 12A4, MITOCHONDRIAL-RELATED"/>
    <property type="match status" value="1"/>
</dbReference>
<evidence type="ECO:0000256" key="2">
    <source>
        <dbReference type="PIRSR" id="PIRSR602401-1"/>
    </source>
</evidence>
<keyword evidence="4" id="KW-1185">Reference proteome</keyword>
<dbReference type="InterPro" id="IPR050121">
    <property type="entry name" value="Cytochrome_P450_monoxygenase"/>
</dbReference>
<accession>I0YVF7</accession>
<keyword evidence="2" id="KW-0408">Iron</keyword>
<dbReference type="Proteomes" id="UP000007264">
    <property type="component" value="Unassembled WGS sequence"/>
</dbReference>
<evidence type="ECO:0000256" key="1">
    <source>
        <dbReference type="ARBA" id="ARBA00010617"/>
    </source>
</evidence>
<name>I0YVF7_COCSC</name>
<keyword evidence="2" id="KW-0349">Heme</keyword>
<dbReference type="InterPro" id="IPR029033">
    <property type="entry name" value="His_PPase_superfam"/>
</dbReference>
<gene>
    <name evidence="3" type="ORF">COCSUDRAFT_42702</name>
</gene>
<dbReference type="Pfam" id="PF00067">
    <property type="entry name" value="p450"/>
    <property type="match status" value="1"/>
</dbReference>
<dbReference type="InterPro" id="IPR002401">
    <property type="entry name" value="Cyt_P450_E_grp-I"/>
</dbReference>
<dbReference type="GO" id="GO:0004497">
    <property type="term" value="F:monooxygenase activity"/>
    <property type="evidence" value="ECO:0007669"/>
    <property type="project" value="InterPro"/>
</dbReference>
<dbReference type="SUPFAM" id="SSF53254">
    <property type="entry name" value="Phosphoglycerate mutase-like"/>
    <property type="match status" value="1"/>
</dbReference>
<dbReference type="GeneID" id="17040362"/>
<dbReference type="GO" id="GO:0016705">
    <property type="term" value="F:oxidoreductase activity, acting on paired donors, with incorporation or reduction of molecular oxygen"/>
    <property type="evidence" value="ECO:0007669"/>
    <property type="project" value="InterPro"/>
</dbReference>
<reference evidence="3 4" key="1">
    <citation type="journal article" date="2012" name="Genome Biol.">
        <title>The genome of the polar eukaryotic microalga coccomyxa subellipsoidea reveals traits of cold adaptation.</title>
        <authorList>
            <person name="Blanc G."/>
            <person name="Agarkova I."/>
            <person name="Grimwood J."/>
            <person name="Kuo A."/>
            <person name="Brueggeman A."/>
            <person name="Dunigan D."/>
            <person name="Gurnon J."/>
            <person name="Ladunga I."/>
            <person name="Lindquist E."/>
            <person name="Lucas S."/>
            <person name="Pangilinan J."/>
            <person name="Proschold T."/>
            <person name="Salamov A."/>
            <person name="Schmutz J."/>
            <person name="Weeks D."/>
            <person name="Yamada T."/>
            <person name="Claverie J.M."/>
            <person name="Grigoriev I."/>
            <person name="Van Etten J."/>
            <person name="Lomsadze A."/>
            <person name="Borodovsky M."/>
        </authorList>
    </citation>
    <scope>NUCLEOTIDE SEQUENCE [LARGE SCALE GENOMIC DNA]</scope>
    <source>
        <strain evidence="3 4">C-169</strain>
    </source>
</reference>
<dbReference type="Gene3D" id="3.40.50.1240">
    <property type="entry name" value="Phosphoglycerate mutase-like"/>
    <property type="match status" value="1"/>
</dbReference>
<protein>
    <submittedName>
        <fullName evidence="3">Cytochrome P450</fullName>
    </submittedName>
</protein>
<comment type="cofactor">
    <cofactor evidence="2">
        <name>heme</name>
        <dbReference type="ChEBI" id="CHEBI:30413"/>
    </cofactor>
</comment>
<dbReference type="KEGG" id="csl:COCSUDRAFT_42702"/>
<feature type="binding site" description="axial binding residue" evidence="2">
    <location>
        <position position="452"/>
    </location>
    <ligand>
        <name>heme</name>
        <dbReference type="ChEBI" id="CHEBI:30413"/>
    </ligand>
    <ligandPart>
        <name>Fe</name>
        <dbReference type="ChEBI" id="CHEBI:18248"/>
    </ligandPart>
</feature>
<keyword evidence="2" id="KW-0479">Metal-binding</keyword>
<dbReference type="PRINTS" id="PR00385">
    <property type="entry name" value="P450"/>
</dbReference>